<feature type="repeat" description="ANK" evidence="6">
    <location>
        <begin position="1243"/>
        <end position="1277"/>
    </location>
</feature>
<evidence type="ECO:0000256" key="1">
    <source>
        <dbReference type="ARBA" id="ARBA00022723"/>
    </source>
</evidence>
<dbReference type="InterPro" id="IPR000433">
    <property type="entry name" value="Znf_ZZ"/>
</dbReference>
<dbReference type="Proteomes" id="UP000567885">
    <property type="component" value="Unassembled WGS sequence"/>
</dbReference>
<keyword evidence="5 6" id="KW-0040">ANK repeat</keyword>
<evidence type="ECO:0000256" key="3">
    <source>
        <dbReference type="ARBA" id="ARBA00022771"/>
    </source>
</evidence>
<reference evidence="10 11" key="1">
    <citation type="submission" date="2020-05" db="EMBL/GenBank/DDBJ databases">
        <title>Identification and distribution of gene clusters putatively required for synthesis of sphingolipid metabolism inhibitors in phylogenetically diverse species of the filamentous fungus Fusarium.</title>
        <authorList>
            <person name="Kim H.-S."/>
            <person name="Busman M."/>
            <person name="Brown D.W."/>
            <person name="Divon H."/>
            <person name="Uhlig S."/>
            <person name="Proctor R.H."/>
        </authorList>
    </citation>
    <scope>NUCLEOTIDE SEQUENCE [LARGE SCALE GENOMIC DNA]</scope>
    <source>
        <strain evidence="10 11">NRRL 20693</strain>
    </source>
</reference>
<keyword evidence="1" id="KW-0479">Metal-binding</keyword>
<dbReference type="PROSITE" id="PS50297">
    <property type="entry name" value="ANK_REP_REGION"/>
    <property type="match status" value="3"/>
</dbReference>
<feature type="compositionally biased region" description="Acidic residues" evidence="8">
    <location>
        <begin position="19"/>
        <end position="29"/>
    </location>
</feature>
<gene>
    <name evidence="10" type="ORF">FHETE_2244</name>
</gene>
<feature type="compositionally biased region" description="Basic and acidic residues" evidence="8">
    <location>
        <begin position="1835"/>
        <end position="1849"/>
    </location>
</feature>
<feature type="repeat" description="ANK" evidence="6">
    <location>
        <begin position="1037"/>
        <end position="1069"/>
    </location>
</feature>
<dbReference type="OrthoDB" id="341259at2759"/>
<evidence type="ECO:0000259" key="9">
    <source>
        <dbReference type="PROSITE" id="PS50135"/>
    </source>
</evidence>
<dbReference type="SUPFAM" id="SSF48403">
    <property type="entry name" value="Ankyrin repeat"/>
    <property type="match status" value="3"/>
</dbReference>
<evidence type="ECO:0000256" key="7">
    <source>
        <dbReference type="PROSITE-ProRule" id="PRU00228"/>
    </source>
</evidence>
<dbReference type="Pfam" id="PF12796">
    <property type="entry name" value="Ank_2"/>
    <property type="match status" value="5"/>
</dbReference>
<feature type="region of interest" description="Disordered" evidence="8">
    <location>
        <begin position="1803"/>
        <end position="1862"/>
    </location>
</feature>
<dbReference type="SMART" id="SM00248">
    <property type="entry name" value="ANK"/>
    <property type="match status" value="19"/>
</dbReference>
<feature type="compositionally biased region" description="Acidic residues" evidence="8">
    <location>
        <begin position="1850"/>
        <end position="1862"/>
    </location>
</feature>
<feature type="domain" description="ZZ-type" evidence="9">
    <location>
        <begin position="1758"/>
        <end position="1812"/>
    </location>
</feature>
<dbReference type="CDD" id="cd02249">
    <property type="entry name" value="ZZ"/>
    <property type="match status" value="1"/>
</dbReference>
<protein>
    <submittedName>
        <fullName evidence="10">Ankyrin repeat</fullName>
    </submittedName>
</protein>
<evidence type="ECO:0000313" key="10">
    <source>
        <dbReference type="EMBL" id="KAF5676117.1"/>
    </source>
</evidence>
<feature type="repeat" description="ANK" evidence="6">
    <location>
        <begin position="1461"/>
        <end position="1493"/>
    </location>
</feature>
<feature type="repeat" description="ANK" evidence="6">
    <location>
        <begin position="1350"/>
        <end position="1382"/>
    </location>
</feature>
<accession>A0A8H5TXG6</accession>
<dbReference type="GO" id="GO:0008270">
    <property type="term" value="F:zinc ion binding"/>
    <property type="evidence" value="ECO:0007669"/>
    <property type="project" value="UniProtKB-KW"/>
</dbReference>
<dbReference type="SMART" id="SM00291">
    <property type="entry name" value="ZnF_ZZ"/>
    <property type="match status" value="1"/>
</dbReference>
<evidence type="ECO:0000256" key="5">
    <source>
        <dbReference type="ARBA" id="ARBA00023043"/>
    </source>
</evidence>
<keyword evidence="4" id="KW-0862">Zinc</keyword>
<name>A0A8H5TXG6_FUSHE</name>
<evidence type="ECO:0000256" key="6">
    <source>
        <dbReference type="PROSITE-ProRule" id="PRU00023"/>
    </source>
</evidence>
<dbReference type="Gene3D" id="1.25.40.20">
    <property type="entry name" value="Ankyrin repeat-containing domain"/>
    <property type="match status" value="4"/>
</dbReference>
<feature type="repeat" description="ANK" evidence="6">
    <location>
        <begin position="1669"/>
        <end position="1703"/>
    </location>
</feature>
<dbReference type="InterPro" id="IPR043145">
    <property type="entry name" value="Znf_ZZ_sf"/>
</dbReference>
<keyword evidence="2" id="KW-0677">Repeat</keyword>
<evidence type="ECO:0000256" key="4">
    <source>
        <dbReference type="ARBA" id="ARBA00022833"/>
    </source>
</evidence>
<evidence type="ECO:0000256" key="8">
    <source>
        <dbReference type="SAM" id="MobiDB-lite"/>
    </source>
</evidence>
<organism evidence="10 11">
    <name type="scientific">Fusarium heterosporum</name>
    <dbReference type="NCBI Taxonomy" id="42747"/>
    <lineage>
        <taxon>Eukaryota</taxon>
        <taxon>Fungi</taxon>
        <taxon>Dikarya</taxon>
        <taxon>Ascomycota</taxon>
        <taxon>Pezizomycotina</taxon>
        <taxon>Sordariomycetes</taxon>
        <taxon>Hypocreomycetidae</taxon>
        <taxon>Hypocreales</taxon>
        <taxon>Nectriaceae</taxon>
        <taxon>Fusarium</taxon>
        <taxon>Fusarium heterosporum species complex</taxon>
    </lineage>
</organism>
<evidence type="ECO:0000256" key="2">
    <source>
        <dbReference type="ARBA" id="ARBA00022737"/>
    </source>
</evidence>
<dbReference type="InterPro" id="IPR036770">
    <property type="entry name" value="Ankyrin_rpt-contain_sf"/>
</dbReference>
<feature type="compositionally biased region" description="Polar residues" evidence="8">
    <location>
        <begin position="1"/>
        <end position="10"/>
    </location>
</feature>
<proteinExistence type="predicted"/>
<sequence>MTSSMNSLPPLNTAILSDADNEDSSETESEASPRPQIPSVVDVNDDAISRASTECSEAPTLELLELSRPTSPEPHLETLLGLHRPWGLTEYNDYDVITVHGLRDDRSTCWKSKSGKHWLERSLFQGLSIRQLDYSYAIDESAQIYEKDGVKAEAKNLLRLYSENRRELAPLEVNRPIIWICHDIGGTIIKQVRHSGPFGPDIRKGVMTKIRDLARQVNDTNVRALDGSLFPRITNINVFYLPPPLKEGEPGYDTPHFAKHSRATAPIRELPAVPALPFSQYTLTNSHWMEAWSRFPQSTIDHLDLVRGDEGVEEDSWISQVSKRFAEAIYPLKVNTNMIDYQAAFHSVTPPRKYANVHLPLPGFLPPSATPAFLTQGNLRADEFPIGPQLTYICGLGDSAHTSMLSQYWQVFDARRIGDGYDASVFYFEFDKLDSRRNTIRSMLLAYLNEMSWYGGSQAPNIGSAPWMITNLNYYQSWSLSFLLKVFLELRCDSSRRNMPIFLACFDDCVEDERTWFLKEMLDEHNRNDMPFRLIITASDPDTSLLESAPEVQILTKKDFIKVPESLDVDGEQASAAEFVEEPMGLSVDEDKINPSGLALSLETLFLERPALTRLWQPLQDLITEVHSEPHLGFIMLNWLSGSGRRMSIASISKTIESLRPATPESIFKTIVGSLPSEKRQWAVLVYRWVRYAVEPLTIEALGHALVISEGLEDVSFVDIDFEQLADDLKATFAGMIVVDGRDVKLSHAGFANISLATMDGFHDEQPEIVHSKLAKVCLEYLMHSQVQTQYRSLAVENHYTHTSMRPLFLSRMNLLEYAVQYWVEHYLLAGPQHPFELAVNLFSNDEVRRKWAEAYYLLSNPFTRSQKNYFSPLPLMAALGLEDLVRHQLDEEQNSQSLNTDIWLAIIEAARNGHVAVVSILLNHLRTGENDLQDERHLLDALFDAALPGNEDVLTILVSKASSITNFRWPEYLYARAIVAGSISLVSALIRAGMDVNWTNHEVDEPALYTAIIWNEPSIAKLLLDAGADYGLRRAYGRTQLLCAAMMCRPEITQHLINAGASVEEKDEDGMSVVNTAVVWGDKLSLKILIDAGADIKSGDVSTDDNTCSPIVLAARTGSPGCLRILVENGADPLIEAEGGSILYHVCGFFNQFVNCRMLLERGADPNKKYPDKPMMLIQVLKKVDKELLELFLDHGAIPDCVDDWEETTCKTPLAHAARYLSYDFLRILLDKQASPNYCPNDIASPLQEAAYAGGHDTRKAELLLERGADLNWKRDDGWTPLQTAYDSPELVSLFLNHGADIERQTSSGTVLMMAAKWGYIDTLKTLVAHENSRPNLDTRYNYEDNGVRGYTALTFAVAYGCFDCANLLIDSGAKLLLEPETKLSDQSVDTLRVLETDIDDKQIEEMAKFMKACLNRGMKPDATDDDKNTFLHGIASGTPAAAVQVLIDIGVPIDTPNAAGMTPLAMAAQQGNFNAAKLLLSKYARADLYGPTFGNLLYLACGSSGTNPEDAISLVKLLIEAKANPHDIGPPHAPTLLCSAVSRRKLVRYLVETVDVRVNAPEGSIIHPIHVAAKSQDIRLFEYLLRHGADINLADHLGRRIVHYSTQMKLGNLTKWRLLDKSNADFLSADNYGRTPLHLVAAFGYLSEMQWFLRHVPNLDLNIQDGDGWTPLMWACKLDSSNWGMVELLTQRGADIWHKSKDGEWSALKLAHLVDMELTACEHLQPAESERDRVGPDGAKQTWDPLFHNTSPGRVHDGIWCDSCFLPIRGPRHKCTTCDLSFDLCFKCVANGSTMHDSSHEFEEYDGLETAGSVKDEEPAVENDGASVSSGSHKAEDIETEDSRSGDNDSEETDDDDSEA</sequence>
<keyword evidence="11" id="KW-1185">Reference proteome</keyword>
<dbReference type="EMBL" id="JAAGWQ010000035">
    <property type="protein sequence ID" value="KAF5676117.1"/>
    <property type="molecule type" value="Genomic_DNA"/>
</dbReference>
<dbReference type="PANTHER" id="PTHR24198:SF165">
    <property type="entry name" value="ANKYRIN REPEAT-CONTAINING PROTEIN-RELATED"/>
    <property type="match status" value="1"/>
</dbReference>
<dbReference type="Gene3D" id="3.30.60.90">
    <property type="match status" value="1"/>
</dbReference>
<dbReference type="SUPFAM" id="SSF57850">
    <property type="entry name" value="RING/U-box"/>
    <property type="match status" value="1"/>
</dbReference>
<feature type="repeat" description="ANK" evidence="6">
    <location>
        <begin position="1070"/>
        <end position="1102"/>
    </location>
</feature>
<dbReference type="PROSITE" id="PS50135">
    <property type="entry name" value="ZF_ZZ_2"/>
    <property type="match status" value="1"/>
</dbReference>
<dbReference type="PANTHER" id="PTHR24198">
    <property type="entry name" value="ANKYRIN REPEAT AND PROTEIN KINASE DOMAIN-CONTAINING PROTEIN"/>
    <property type="match status" value="1"/>
</dbReference>
<dbReference type="PROSITE" id="PS50088">
    <property type="entry name" value="ANK_REPEAT"/>
    <property type="match status" value="7"/>
</dbReference>
<comment type="caution">
    <text evidence="10">The sequence shown here is derived from an EMBL/GenBank/DDBJ whole genome shotgun (WGS) entry which is preliminary data.</text>
</comment>
<feature type="region of interest" description="Disordered" evidence="8">
    <location>
        <begin position="1"/>
        <end position="42"/>
    </location>
</feature>
<feature type="repeat" description="ANK" evidence="6">
    <location>
        <begin position="1570"/>
        <end position="1598"/>
    </location>
</feature>
<keyword evidence="3 7" id="KW-0863">Zinc-finger</keyword>
<dbReference type="InterPro" id="IPR002110">
    <property type="entry name" value="Ankyrin_rpt"/>
</dbReference>
<evidence type="ECO:0000313" key="11">
    <source>
        <dbReference type="Proteomes" id="UP000567885"/>
    </source>
</evidence>